<dbReference type="GO" id="GO:0003700">
    <property type="term" value="F:DNA-binding transcription factor activity"/>
    <property type="evidence" value="ECO:0007669"/>
    <property type="project" value="InterPro"/>
</dbReference>
<organism evidence="2">
    <name type="scientific">marine sediment metagenome</name>
    <dbReference type="NCBI Taxonomy" id="412755"/>
    <lineage>
        <taxon>unclassified sequences</taxon>
        <taxon>metagenomes</taxon>
        <taxon>ecological metagenomes</taxon>
    </lineage>
</organism>
<sequence>RLLFTGEKTVKEISKLTQMSVSLASRHLKMLHDLGFLNVRVKFPNKFYSLKIKDLKGLLDAYDKVIGKL</sequence>
<feature type="domain" description="HTH arsR-type" evidence="1">
    <location>
        <begin position="1"/>
        <end position="69"/>
    </location>
</feature>
<dbReference type="InterPro" id="IPR036390">
    <property type="entry name" value="WH_DNA-bd_sf"/>
</dbReference>
<dbReference type="CDD" id="cd00090">
    <property type="entry name" value="HTH_ARSR"/>
    <property type="match status" value="1"/>
</dbReference>
<dbReference type="Pfam" id="PF01022">
    <property type="entry name" value="HTH_5"/>
    <property type="match status" value="1"/>
</dbReference>
<dbReference type="PROSITE" id="PS50987">
    <property type="entry name" value="HTH_ARSR_2"/>
    <property type="match status" value="1"/>
</dbReference>
<dbReference type="Gene3D" id="1.10.10.10">
    <property type="entry name" value="Winged helix-like DNA-binding domain superfamily/Winged helix DNA-binding domain"/>
    <property type="match status" value="1"/>
</dbReference>
<dbReference type="EMBL" id="BARS01052420">
    <property type="protein sequence ID" value="GAG53245.1"/>
    <property type="molecule type" value="Genomic_DNA"/>
</dbReference>
<gene>
    <name evidence="2" type="ORF">S01H1_77939</name>
</gene>
<evidence type="ECO:0000313" key="2">
    <source>
        <dbReference type="EMBL" id="GAG53245.1"/>
    </source>
</evidence>
<comment type="caution">
    <text evidence="2">The sequence shown here is derived from an EMBL/GenBank/DDBJ whole genome shotgun (WGS) entry which is preliminary data.</text>
</comment>
<proteinExistence type="predicted"/>
<name>X0YBK1_9ZZZZ</name>
<dbReference type="InterPro" id="IPR001845">
    <property type="entry name" value="HTH_ArsR_DNA-bd_dom"/>
</dbReference>
<dbReference type="InterPro" id="IPR011991">
    <property type="entry name" value="ArsR-like_HTH"/>
</dbReference>
<accession>X0YBK1</accession>
<protein>
    <recommendedName>
        <fullName evidence="1">HTH arsR-type domain-containing protein</fullName>
    </recommendedName>
</protein>
<feature type="non-terminal residue" evidence="2">
    <location>
        <position position="1"/>
    </location>
</feature>
<dbReference type="InterPro" id="IPR036388">
    <property type="entry name" value="WH-like_DNA-bd_sf"/>
</dbReference>
<reference evidence="2" key="1">
    <citation type="journal article" date="2014" name="Front. Microbiol.">
        <title>High frequency of phylogenetically diverse reductive dehalogenase-homologous genes in deep subseafloor sedimentary metagenomes.</title>
        <authorList>
            <person name="Kawai M."/>
            <person name="Futagami T."/>
            <person name="Toyoda A."/>
            <person name="Takaki Y."/>
            <person name="Nishi S."/>
            <person name="Hori S."/>
            <person name="Arai W."/>
            <person name="Tsubouchi T."/>
            <person name="Morono Y."/>
            <person name="Uchiyama I."/>
            <person name="Ito T."/>
            <person name="Fujiyama A."/>
            <person name="Inagaki F."/>
            <person name="Takami H."/>
        </authorList>
    </citation>
    <scope>NUCLEOTIDE SEQUENCE</scope>
    <source>
        <strain evidence="2">Expedition CK06-06</strain>
    </source>
</reference>
<dbReference type="SUPFAM" id="SSF46785">
    <property type="entry name" value="Winged helix' DNA-binding domain"/>
    <property type="match status" value="1"/>
</dbReference>
<dbReference type="AlphaFoldDB" id="X0YBK1"/>
<evidence type="ECO:0000259" key="1">
    <source>
        <dbReference type="PROSITE" id="PS50987"/>
    </source>
</evidence>